<dbReference type="InterPro" id="IPR001245">
    <property type="entry name" value="Ser-Thr/Tyr_kinase_cat_dom"/>
</dbReference>
<dbReference type="PROSITE" id="PS50011">
    <property type="entry name" value="PROTEIN_KINASE_DOM"/>
    <property type="match status" value="1"/>
</dbReference>
<dbReference type="SUPFAM" id="SSF56112">
    <property type="entry name" value="Protein kinase-like (PK-like)"/>
    <property type="match status" value="1"/>
</dbReference>
<dbReference type="OrthoDB" id="193416at2759"/>
<dbReference type="GO" id="GO:0005524">
    <property type="term" value="F:ATP binding"/>
    <property type="evidence" value="ECO:0007669"/>
    <property type="project" value="InterPro"/>
</dbReference>
<dbReference type="InterPro" id="IPR000719">
    <property type="entry name" value="Prot_kinase_dom"/>
</dbReference>
<dbReference type="PANTHER" id="PTHR44329:SF214">
    <property type="entry name" value="PROTEIN KINASE DOMAIN-CONTAINING PROTEIN"/>
    <property type="match status" value="1"/>
</dbReference>
<dbReference type="Gene3D" id="1.10.510.10">
    <property type="entry name" value="Transferase(Phosphotransferase) domain 1"/>
    <property type="match status" value="1"/>
</dbReference>
<organism evidence="2 3">
    <name type="scientific">Phytophthora fragariaefolia</name>
    <dbReference type="NCBI Taxonomy" id="1490495"/>
    <lineage>
        <taxon>Eukaryota</taxon>
        <taxon>Sar</taxon>
        <taxon>Stramenopiles</taxon>
        <taxon>Oomycota</taxon>
        <taxon>Peronosporomycetes</taxon>
        <taxon>Peronosporales</taxon>
        <taxon>Peronosporaceae</taxon>
        <taxon>Phytophthora</taxon>
    </lineage>
</organism>
<gene>
    <name evidence="2" type="ORF">Pfra01_000696300</name>
</gene>
<dbReference type="PROSITE" id="PS00108">
    <property type="entry name" value="PROTEIN_KINASE_ST"/>
    <property type="match status" value="1"/>
</dbReference>
<keyword evidence="3" id="KW-1185">Reference proteome</keyword>
<comment type="caution">
    <text evidence="2">The sequence shown here is derived from an EMBL/GenBank/DDBJ whole genome shotgun (WGS) entry which is preliminary data.</text>
</comment>
<feature type="domain" description="Protein kinase" evidence="1">
    <location>
        <begin position="43"/>
        <end position="195"/>
    </location>
</feature>
<dbReference type="PANTHER" id="PTHR44329">
    <property type="entry name" value="SERINE/THREONINE-PROTEIN KINASE TNNI3K-RELATED"/>
    <property type="match status" value="1"/>
</dbReference>
<protein>
    <submittedName>
        <fullName evidence="2">Unnamed protein product</fullName>
    </submittedName>
</protein>
<dbReference type="InterPro" id="IPR008271">
    <property type="entry name" value="Ser/Thr_kinase_AS"/>
</dbReference>
<evidence type="ECO:0000259" key="1">
    <source>
        <dbReference type="PROSITE" id="PS50011"/>
    </source>
</evidence>
<sequence>MAEEALKRYSGFEREIGAESNVTPKTLLCSEHLTEKRIPFERIQFNRALSKGVNGEVWLDEYSGQQVAIKRLLQAKDNRAEEVQGFSKEIELSASLVHPNIVKFVSVGWNILKNLVMVLEFFPNGHLQEYLAKNADLLTWSQDKHIIAVRIGRAIEYLHSRSPPLIHRDLKSKNVMLTRRNLLTLVLLVGVKTIP</sequence>
<dbReference type="InterPro" id="IPR051681">
    <property type="entry name" value="Ser/Thr_Kinases-Pseudokinases"/>
</dbReference>
<proteinExistence type="predicted"/>
<dbReference type="EMBL" id="BSXT01000607">
    <property type="protein sequence ID" value="GMF30935.1"/>
    <property type="molecule type" value="Genomic_DNA"/>
</dbReference>
<reference evidence="2" key="1">
    <citation type="submission" date="2023-04" db="EMBL/GenBank/DDBJ databases">
        <title>Phytophthora fragariaefolia NBRC 109709.</title>
        <authorList>
            <person name="Ichikawa N."/>
            <person name="Sato H."/>
            <person name="Tonouchi N."/>
        </authorList>
    </citation>
    <scope>NUCLEOTIDE SEQUENCE</scope>
    <source>
        <strain evidence="2">NBRC 109709</strain>
    </source>
</reference>
<dbReference type="InterPro" id="IPR011009">
    <property type="entry name" value="Kinase-like_dom_sf"/>
</dbReference>
<accession>A0A9W6X4D7</accession>
<dbReference type="Proteomes" id="UP001165121">
    <property type="component" value="Unassembled WGS sequence"/>
</dbReference>
<evidence type="ECO:0000313" key="2">
    <source>
        <dbReference type="EMBL" id="GMF30935.1"/>
    </source>
</evidence>
<dbReference type="GO" id="GO:0004674">
    <property type="term" value="F:protein serine/threonine kinase activity"/>
    <property type="evidence" value="ECO:0007669"/>
    <property type="project" value="TreeGrafter"/>
</dbReference>
<name>A0A9W6X4D7_9STRA</name>
<dbReference type="SMART" id="SM00220">
    <property type="entry name" value="S_TKc"/>
    <property type="match status" value="1"/>
</dbReference>
<evidence type="ECO:0000313" key="3">
    <source>
        <dbReference type="Proteomes" id="UP001165121"/>
    </source>
</evidence>
<dbReference type="AlphaFoldDB" id="A0A9W6X4D7"/>
<dbReference type="Pfam" id="PF07714">
    <property type="entry name" value="PK_Tyr_Ser-Thr"/>
    <property type="match status" value="1"/>
</dbReference>